<evidence type="ECO:0000256" key="1">
    <source>
        <dbReference type="SAM" id="MobiDB-lite"/>
    </source>
</evidence>
<dbReference type="Proteomes" id="UP000288096">
    <property type="component" value="Unassembled WGS sequence"/>
</dbReference>
<protein>
    <submittedName>
        <fullName evidence="2">Uncharacterized protein</fullName>
    </submittedName>
</protein>
<sequence>MSERTCPTPFFSATGVWDYRFSHFSVSADIERRVPSPNSEDAARTSTCAIPGFGPFPGSVSDTRDRNPCNENAGTDRPS</sequence>
<proteinExistence type="predicted"/>
<evidence type="ECO:0000313" key="2">
    <source>
        <dbReference type="EMBL" id="GBC63880.1"/>
    </source>
</evidence>
<dbReference type="EMBL" id="BEXT01000001">
    <property type="protein sequence ID" value="GBC63880.1"/>
    <property type="molecule type" value="Genomic_DNA"/>
</dbReference>
<dbReference type="AlphaFoldDB" id="A0A401G3S1"/>
<reference evidence="3" key="1">
    <citation type="submission" date="2017-11" db="EMBL/GenBank/DDBJ databases">
        <authorList>
            <person name="Watanabe M."/>
            <person name="Kojima H."/>
        </authorList>
    </citation>
    <scope>NUCLEOTIDE SEQUENCE [LARGE SCALE GENOMIC DNA]</scope>
    <source>
        <strain evidence="3">Tokyo 01</strain>
    </source>
</reference>
<feature type="compositionally biased region" description="Polar residues" evidence="1">
    <location>
        <begin position="36"/>
        <end position="48"/>
    </location>
</feature>
<comment type="caution">
    <text evidence="2">The sequence shown here is derived from an EMBL/GenBank/DDBJ whole genome shotgun (WGS) entry which is preliminary data.</text>
</comment>
<feature type="region of interest" description="Disordered" evidence="1">
    <location>
        <begin position="32"/>
        <end position="79"/>
    </location>
</feature>
<keyword evidence="3" id="KW-1185">Reference proteome</keyword>
<gene>
    <name evidence="2" type="ORF">DENIS_4879</name>
</gene>
<evidence type="ECO:0000313" key="3">
    <source>
        <dbReference type="Proteomes" id="UP000288096"/>
    </source>
</evidence>
<reference evidence="3" key="2">
    <citation type="submission" date="2019-01" db="EMBL/GenBank/DDBJ databases">
        <title>Genome sequence of Desulfonema ishimotonii strain Tokyo 01.</title>
        <authorList>
            <person name="Fukui M."/>
        </authorList>
    </citation>
    <scope>NUCLEOTIDE SEQUENCE [LARGE SCALE GENOMIC DNA]</scope>
    <source>
        <strain evidence="3">Tokyo 01</strain>
    </source>
</reference>
<organism evidence="2 3">
    <name type="scientific">Desulfonema ishimotonii</name>
    <dbReference type="NCBI Taxonomy" id="45657"/>
    <lineage>
        <taxon>Bacteria</taxon>
        <taxon>Pseudomonadati</taxon>
        <taxon>Thermodesulfobacteriota</taxon>
        <taxon>Desulfobacteria</taxon>
        <taxon>Desulfobacterales</taxon>
        <taxon>Desulfococcaceae</taxon>
        <taxon>Desulfonema</taxon>
    </lineage>
</organism>
<name>A0A401G3S1_9BACT</name>
<accession>A0A401G3S1</accession>